<feature type="domain" description="Helicase C-terminal" evidence="12">
    <location>
        <begin position="373"/>
        <end position="569"/>
    </location>
</feature>
<feature type="compositionally biased region" description="Basic residues" evidence="10">
    <location>
        <begin position="436"/>
        <end position="445"/>
    </location>
</feature>
<dbReference type="SMART" id="SM00487">
    <property type="entry name" value="DEXDc"/>
    <property type="match status" value="1"/>
</dbReference>
<feature type="compositionally biased region" description="Polar residues" evidence="10">
    <location>
        <begin position="450"/>
        <end position="466"/>
    </location>
</feature>
<dbReference type="PANTHER" id="PTHR14025:SF20">
    <property type="entry name" value="FANCONI ANEMIA GROUP M PROTEIN"/>
    <property type="match status" value="1"/>
</dbReference>
<comment type="subcellular location">
    <subcellularLocation>
        <location evidence="1 9">Nucleus</location>
    </subcellularLocation>
</comment>
<comment type="catalytic activity">
    <reaction evidence="8 9">
        <text>ATP + H2O = ADP + phosphate + H(+)</text>
        <dbReference type="Rhea" id="RHEA:13065"/>
        <dbReference type="ChEBI" id="CHEBI:15377"/>
        <dbReference type="ChEBI" id="CHEBI:15378"/>
        <dbReference type="ChEBI" id="CHEBI:30616"/>
        <dbReference type="ChEBI" id="CHEBI:43474"/>
        <dbReference type="ChEBI" id="CHEBI:456216"/>
        <dbReference type="EC" id="3.6.4.12"/>
    </reaction>
</comment>
<dbReference type="SMART" id="SM00490">
    <property type="entry name" value="HELICc"/>
    <property type="match status" value="1"/>
</dbReference>
<dbReference type="GO" id="GO:0000400">
    <property type="term" value="F:four-way junction DNA binding"/>
    <property type="evidence" value="ECO:0007669"/>
    <property type="project" value="TreeGrafter"/>
</dbReference>
<dbReference type="OrthoDB" id="164902at2759"/>
<dbReference type="InterPro" id="IPR001650">
    <property type="entry name" value="Helicase_C-like"/>
</dbReference>
<dbReference type="InterPro" id="IPR039686">
    <property type="entry name" value="FANCM/Mph1-like_ID"/>
</dbReference>
<evidence type="ECO:0000256" key="7">
    <source>
        <dbReference type="ARBA" id="ARBA00023242"/>
    </source>
</evidence>
<dbReference type="EMBL" id="ML004438">
    <property type="protein sequence ID" value="RKP31749.1"/>
    <property type="molecule type" value="Genomic_DNA"/>
</dbReference>
<dbReference type="InterPro" id="IPR014001">
    <property type="entry name" value="Helicase_ATP-bd"/>
</dbReference>
<feature type="domain" description="Helicase ATP-binding" evidence="11">
    <location>
        <begin position="30"/>
        <end position="197"/>
    </location>
</feature>
<reference evidence="14" key="1">
    <citation type="journal article" date="2018" name="Nat. Microbiol.">
        <title>Leveraging single-cell genomics to expand the fungal tree of life.</title>
        <authorList>
            <person name="Ahrendt S.R."/>
            <person name="Quandt C.A."/>
            <person name="Ciobanu D."/>
            <person name="Clum A."/>
            <person name="Salamov A."/>
            <person name="Andreopoulos B."/>
            <person name="Cheng J.F."/>
            <person name="Woyke T."/>
            <person name="Pelin A."/>
            <person name="Henrissat B."/>
            <person name="Reynolds N.K."/>
            <person name="Benny G.L."/>
            <person name="Smith M.E."/>
            <person name="James T.Y."/>
            <person name="Grigoriev I.V."/>
        </authorList>
    </citation>
    <scope>NUCLEOTIDE SEQUENCE [LARGE SCALE GENOMIC DNA]</scope>
    <source>
        <strain evidence="14">Baker2002</strain>
    </source>
</reference>
<dbReference type="Pfam" id="PF00271">
    <property type="entry name" value="Helicase_C"/>
    <property type="match status" value="1"/>
</dbReference>
<evidence type="ECO:0000256" key="4">
    <source>
        <dbReference type="ARBA" id="ARBA00022801"/>
    </source>
</evidence>
<keyword evidence="7" id="KW-0539">Nucleus</keyword>
<dbReference type="PROSITE" id="PS51192">
    <property type="entry name" value="HELICASE_ATP_BIND_1"/>
    <property type="match status" value="1"/>
</dbReference>
<keyword evidence="3" id="KW-0547">Nucleotide-binding</keyword>
<evidence type="ECO:0000256" key="1">
    <source>
        <dbReference type="ARBA" id="ARBA00004123"/>
    </source>
</evidence>
<name>A0A4V1J3E2_9ASCO</name>
<feature type="region of interest" description="Disordered" evidence="10">
    <location>
        <begin position="433"/>
        <end position="473"/>
    </location>
</feature>
<dbReference type="Pfam" id="PF04851">
    <property type="entry name" value="ResIII"/>
    <property type="match status" value="1"/>
</dbReference>
<organism evidence="13 14">
    <name type="scientific">Metschnikowia bicuspidata</name>
    <dbReference type="NCBI Taxonomy" id="27322"/>
    <lineage>
        <taxon>Eukaryota</taxon>
        <taxon>Fungi</taxon>
        <taxon>Dikarya</taxon>
        <taxon>Ascomycota</taxon>
        <taxon>Saccharomycotina</taxon>
        <taxon>Pichiomycetes</taxon>
        <taxon>Metschnikowiaceae</taxon>
        <taxon>Metschnikowia</taxon>
    </lineage>
</organism>
<dbReference type="FunFam" id="3.40.50.300:FF:000861">
    <property type="entry name" value="Fanconi anemia, complementation group M"/>
    <property type="match status" value="1"/>
</dbReference>
<keyword evidence="6" id="KW-0067">ATP-binding</keyword>
<evidence type="ECO:0000256" key="6">
    <source>
        <dbReference type="ARBA" id="ARBA00022840"/>
    </source>
</evidence>
<evidence type="ECO:0000256" key="3">
    <source>
        <dbReference type="ARBA" id="ARBA00022741"/>
    </source>
</evidence>
<dbReference type="Proteomes" id="UP000268321">
    <property type="component" value="Unassembled WGS sequence"/>
</dbReference>
<comment type="subunit">
    <text evidence="9">Interacts with the MHF histone-fold complex to form the FANCM-MHF complex.</text>
</comment>
<accession>A0A4V1J3E2</accession>
<dbReference type="AlphaFoldDB" id="A0A4V1J3E2"/>
<feature type="non-terminal residue" evidence="13">
    <location>
        <position position="1"/>
    </location>
</feature>
<dbReference type="InterPro" id="IPR044749">
    <property type="entry name" value="FANCM_DEXDc"/>
</dbReference>
<dbReference type="Gene3D" id="3.40.50.300">
    <property type="entry name" value="P-loop containing nucleotide triphosphate hydrolases"/>
    <property type="match status" value="2"/>
</dbReference>
<dbReference type="GO" id="GO:0043138">
    <property type="term" value="F:3'-5' DNA helicase activity"/>
    <property type="evidence" value="ECO:0007669"/>
    <property type="project" value="InterPro"/>
</dbReference>
<evidence type="ECO:0000256" key="2">
    <source>
        <dbReference type="ARBA" id="ARBA00009889"/>
    </source>
</evidence>
<evidence type="ECO:0000259" key="11">
    <source>
        <dbReference type="PROSITE" id="PS51192"/>
    </source>
</evidence>
<dbReference type="EC" id="3.6.4.12" evidence="9"/>
<dbReference type="PANTHER" id="PTHR14025">
    <property type="entry name" value="FANCONI ANEMIA GROUP M FANCM FAMILY MEMBER"/>
    <property type="match status" value="1"/>
</dbReference>
<evidence type="ECO:0000256" key="9">
    <source>
        <dbReference type="RuleBase" id="RU367027"/>
    </source>
</evidence>
<feature type="non-terminal residue" evidence="13">
    <location>
        <position position="664"/>
    </location>
</feature>
<dbReference type="GO" id="GO:0005634">
    <property type="term" value="C:nucleus"/>
    <property type="evidence" value="ECO:0007669"/>
    <property type="project" value="UniProtKB-SubCell"/>
</dbReference>
<dbReference type="CDD" id="cd12091">
    <property type="entry name" value="FANCM_ID"/>
    <property type="match status" value="1"/>
</dbReference>
<comment type="function">
    <text evidence="9">ATP-dependent DNA helicase involved in DNA damage repair by homologous recombination and in genome maintenance. Capable of unwinding D-loops. Plays a role in limiting crossover recombinants during mitotic DNA double-strand break (DSB) repair. Component of a FANCM-MHF complex which promotes gene conversion at blocked replication forks, probably by reversal of the stalled fork.</text>
</comment>
<dbReference type="CDD" id="cd18033">
    <property type="entry name" value="DEXDc_FANCM"/>
    <property type="match status" value="1"/>
</dbReference>
<keyword evidence="4 13" id="KW-0378">Hydrolase</keyword>
<protein>
    <recommendedName>
        <fullName evidence="9">ATP-dependent DNA helicase</fullName>
        <ecNumber evidence="9">3.6.4.12</ecNumber>
    </recommendedName>
</protein>
<evidence type="ECO:0000256" key="8">
    <source>
        <dbReference type="ARBA" id="ARBA00047995"/>
    </source>
</evidence>
<keyword evidence="14" id="KW-1185">Reference proteome</keyword>
<evidence type="ECO:0000313" key="13">
    <source>
        <dbReference type="EMBL" id="RKP31749.1"/>
    </source>
</evidence>
<evidence type="ECO:0000313" key="14">
    <source>
        <dbReference type="Proteomes" id="UP000268321"/>
    </source>
</evidence>
<proteinExistence type="inferred from homology"/>
<sequence>KPTHHVLDRDQLSTYIYPTNLPIRDYQYSIVYRALFHNVLVVLPTGLGKTFIASTVMLNFLRWFPQLKIIFMAPTKPLVAQQIKACCGITGLPQSKVAIMLDRTRKNRAEVWADKSVFFTTPQVVENDLAAGIVDPKLIVLLVVDEAHSAKGNYAYNNVVKFVSRFLNSFRILALTATPAADVDGVQEIVDNLHISYVEARSESSIDIFKYLKRKKVERITVEVSDEVRGVIDALCEAAAPILRTANEKGIYEVTDPARINAYTALDAQRRVAANKGMPEGLKWANYFILQLLIVVGQCLRRLNIYGVRSFYEYFSEKHAEFSTKYNMGKSKNHMAAKFYFHPSVKFVLARFATLVSDPKFLGSPKLAIVVSELGKFFENTSDDNSRVIIFTEFRLSASDIVRAIENTFASVSLRPHIFIGQAKEKDRFDEEKYAKKGMKSKGASKKGQDTANKTSSELAQQSGMNQKQQKQVIKDFKSGKHNILVATSIGEEGLDIGEVDLIICFDSTSSPIKNIQRMGRTGRSRDGKVILLFSINEETKFDKAIAGYEYIQEHIMKGLVTMNEQNRILPEDVTPVVEERKIEITRENMDIVKEEDEDEIIRLATRYMATQTGKRASKRQTKLASARGSKESVQKRFFMPDDVETGFRPARAVLRGEDPEAKR</sequence>
<dbReference type="InterPro" id="IPR027417">
    <property type="entry name" value="P-loop_NTPase"/>
</dbReference>
<dbReference type="GO" id="GO:0036297">
    <property type="term" value="P:interstrand cross-link repair"/>
    <property type="evidence" value="ECO:0007669"/>
    <property type="project" value="TreeGrafter"/>
</dbReference>
<dbReference type="GO" id="GO:0016887">
    <property type="term" value="F:ATP hydrolysis activity"/>
    <property type="evidence" value="ECO:0007669"/>
    <property type="project" value="RHEA"/>
</dbReference>
<dbReference type="InterPro" id="IPR006935">
    <property type="entry name" value="Helicase/UvrB_N"/>
</dbReference>
<feature type="region of interest" description="Disordered" evidence="10">
    <location>
        <begin position="612"/>
        <end position="636"/>
    </location>
</feature>
<dbReference type="SUPFAM" id="SSF52540">
    <property type="entry name" value="P-loop containing nucleoside triphosphate hydrolases"/>
    <property type="match status" value="1"/>
</dbReference>
<dbReference type="GO" id="GO:0005524">
    <property type="term" value="F:ATP binding"/>
    <property type="evidence" value="ECO:0007669"/>
    <property type="project" value="UniProtKB-UniRule"/>
</dbReference>
<evidence type="ECO:0000259" key="12">
    <source>
        <dbReference type="PROSITE" id="PS51194"/>
    </source>
</evidence>
<gene>
    <name evidence="13" type="ORF">METBISCDRAFT_2615</name>
</gene>
<dbReference type="PROSITE" id="PS51194">
    <property type="entry name" value="HELICASE_CTER"/>
    <property type="match status" value="1"/>
</dbReference>
<keyword evidence="5" id="KW-0347">Helicase</keyword>
<evidence type="ECO:0000256" key="5">
    <source>
        <dbReference type="ARBA" id="ARBA00022806"/>
    </source>
</evidence>
<evidence type="ECO:0000256" key="10">
    <source>
        <dbReference type="SAM" id="MobiDB-lite"/>
    </source>
</evidence>
<dbReference type="GO" id="GO:0009378">
    <property type="term" value="F:four-way junction helicase activity"/>
    <property type="evidence" value="ECO:0007669"/>
    <property type="project" value="TreeGrafter"/>
</dbReference>
<dbReference type="GO" id="GO:0045003">
    <property type="term" value="P:double-strand break repair via synthesis-dependent strand annealing"/>
    <property type="evidence" value="ECO:0007669"/>
    <property type="project" value="TreeGrafter"/>
</dbReference>
<comment type="similarity">
    <text evidence="2 9">Belongs to the DEAD box helicase family. DEAH subfamily. FANCM sub-subfamily.</text>
</comment>